<accession>A0A1G9W0D2</accession>
<proteinExistence type="predicted"/>
<evidence type="ECO:0000313" key="2">
    <source>
        <dbReference type="EMBL" id="SDM77687.1"/>
    </source>
</evidence>
<sequence length="29" mass="3329">MSTRPRDQRKKTAGVTDSLDGMEIKNHKQ</sequence>
<protein>
    <submittedName>
        <fullName evidence="2">Uncharacterized protein</fullName>
    </submittedName>
</protein>
<organism evidence="2 3">
    <name type="scientific">Sediminibacillus halophilus</name>
    <dbReference type="NCBI Taxonomy" id="482461"/>
    <lineage>
        <taxon>Bacteria</taxon>
        <taxon>Bacillati</taxon>
        <taxon>Bacillota</taxon>
        <taxon>Bacilli</taxon>
        <taxon>Bacillales</taxon>
        <taxon>Bacillaceae</taxon>
        <taxon>Sediminibacillus</taxon>
    </lineage>
</organism>
<keyword evidence="3" id="KW-1185">Reference proteome</keyword>
<dbReference type="STRING" id="482461.SAMN05216244_3372"/>
<gene>
    <name evidence="2" type="ORF">SAMN05216244_3372</name>
</gene>
<dbReference type="AlphaFoldDB" id="A0A1G9W0D2"/>
<evidence type="ECO:0000256" key="1">
    <source>
        <dbReference type="SAM" id="MobiDB-lite"/>
    </source>
</evidence>
<evidence type="ECO:0000313" key="3">
    <source>
        <dbReference type="Proteomes" id="UP000182347"/>
    </source>
</evidence>
<dbReference type="Proteomes" id="UP000182347">
    <property type="component" value="Unassembled WGS sequence"/>
</dbReference>
<reference evidence="3" key="1">
    <citation type="submission" date="2016-10" db="EMBL/GenBank/DDBJ databases">
        <authorList>
            <person name="Varghese N."/>
            <person name="Submissions S."/>
        </authorList>
    </citation>
    <scope>NUCLEOTIDE SEQUENCE [LARGE SCALE GENOMIC DNA]</scope>
    <source>
        <strain evidence="3">CGMCC 1.6199</strain>
    </source>
</reference>
<dbReference type="EMBL" id="FNHF01000005">
    <property type="protein sequence ID" value="SDM77687.1"/>
    <property type="molecule type" value="Genomic_DNA"/>
</dbReference>
<name>A0A1G9W0D2_9BACI</name>
<feature type="region of interest" description="Disordered" evidence="1">
    <location>
        <begin position="1"/>
        <end position="29"/>
    </location>
</feature>